<protein>
    <recommendedName>
        <fullName evidence="5">NAD(P)-binding protein</fullName>
    </recommendedName>
</protein>
<evidence type="ECO:0000313" key="4">
    <source>
        <dbReference type="Proteomes" id="UP001275084"/>
    </source>
</evidence>
<dbReference type="EMBL" id="JAUIQD010000002">
    <property type="protein sequence ID" value="KAK3359578.1"/>
    <property type="molecule type" value="Genomic_DNA"/>
</dbReference>
<dbReference type="GO" id="GO:0016491">
    <property type="term" value="F:oxidoreductase activity"/>
    <property type="evidence" value="ECO:0007669"/>
    <property type="project" value="UniProtKB-KW"/>
</dbReference>
<dbReference type="Gene3D" id="3.40.50.720">
    <property type="entry name" value="NAD(P)-binding Rossmann-like Domain"/>
    <property type="match status" value="1"/>
</dbReference>
<dbReference type="PANTHER" id="PTHR43669:SF3">
    <property type="entry name" value="ALCOHOL DEHYDROGENASE, PUTATIVE (AFU_ORTHOLOGUE AFUA_3G03445)-RELATED"/>
    <property type="match status" value="1"/>
</dbReference>
<evidence type="ECO:0000256" key="2">
    <source>
        <dbReference type="ARBA" id="ARBA00023002"/>
    </source>
</evidence>
<organism evidence="3 4">
    <name type="scientific">Lasiosphaeria hispida</name>
    <dbReference type="NCBI Taxonomy" id="260671"/>
    <lineage>
        <taxon>Eukaryota</taxon>
        <taxon>Fungi</taxon>
        <taxon>Dikarya</taxon>
        <taxon>Ascomycota</taxon>
        <taxon>Pezizomycotina</taxon>
        <taxon>Sordariomycetes</taxon>
        <taxon>Sordariomycetidae</taxon>
        <taxon>Sordariales</taxon>
        <taxon>Lasiosphaeriaceae</taxon>
        <taxon>Lasiosphaeria</taxon>
    </lineage>
</organism>
<comment type="caution">
    <text evidence="3">The sequence shown here is derived from an EMBL/GenBank/DDBJ whole genome shotgun (WGS) entry which is preliminary data.</text>
</comment>
<evidence type="ECO:0000256" key="1">
    <source>
        <dbReference type="ARBA" id="ARBA00006484"/>
    </source>
</evidence>
<accession>A0AAJ0HR04</accession>
<dbReference type="SUPFAM" id="SSF51735">
    <property type="entry name" value="NAD(P)-binding Rossmann-fold domains"/>
    <property type="match status" value="1"/>
</dbReference>
<sequence>MAETVLVVGATGNIGVSAAKGALNSGRKVLAIVRSQASADKLVQQIGSSENITFTEASVLSDTGVKSVVDLVRSGKLPAFQHVYACVGGEYSITPLLQITTPQLRSNINASFEANFFVYQATVPYLLEQNNPNSTWTMCTGSQGDVATHPVPAFAQGALFSFATAAARENESTNIRFNEVYLMFRVEVDAEAAAHGVSSASEFAAVYEGILANANLRSGRITVATPADFKSLKWAKKF</sequence>
<dbReference type="AlphaFoldDB" id="A0AAJ0HR04"/>
<evidence type="ECO:0008006" key="5">
    <source>
        <dbReference type="Google" id="ProtNLM"/>
    </source>
</evidence>
<dbReference type="Pfam" id="PF00106">
    <property type="entry name" value="adh_short"/>
    <property type="match status" value="1"/>
</dbReference>
<dbReference type="PANTHER" id="PTHR43669">
    <property type="entry name" value="5-KETO-D-GLUCONATE 5-REDUCTASE"/>
    <property type="match status" value="1"/>
</dbReference>
<gene>
    <name evidence="3" type="ORF">B0T25DRAFT_102892</name>
</gene>
<name>A0AAJ0HR04_9PEZI</name>
<dbReference type="InterPro" id="IPR002347">
    <property type="entry name" value="SDR_fam"/>
</dbReference>
<keyword evidence="4" id="KW-1185">Reference proteome</keyword>
<dbReference type="Proteomes" id="UP001275084">
    <property type="component" value="Unassembled WGS sequence"/>
</dbReference>
<evidence type="ECO:0000313" key="3">
    <source>
        <dbReference type="EMBL" id="KAK3359578.1"/>
    </source>
</evidence>
<dbReference type="InterPro" id="IPR036291">
    <property type="entry name" value="NAD(P)-bd_dom_sf"/>
</dbReference>
<comment type="similarity">
    <text evidence="1">Belongs to the short-chain dehydrogenases/reductases (SDR) family.</text>
</comment>
<keyword evidence="2" id="KW-0560">Oxidoreductase</keyword>
<proteinExistence type="inferred from homology"/>
<reference evidence="3" key="2">
    <citation type="submission" date="2023-06" db="EMBL/GenBank/DDBJ databases">
        <authorList>
            <consortium name="Lawrence Berkeley National Laboratory"/>
            <person name="Haridas S."/>
            <person name="Hensen N."/>
            <person name="Bonometti L."/>
            <person name="Westerberg I."/>
            <person name="Brannstrom I.O."/>
            <person name="Guillou S."/>
            <person name="Cros-Aarteil S."/>
            <person name="Calhoun S."/>
            <person name="Kuo A."/>
            <person name="Mondo S."/>
            <person name="Pangilinan J."/>
            <person name="Riley R."/>
            <person name="Labutti K."/>
            <person name="Andreopoulos B."/>
            <person name="Lipzen A."/>
            <person name="Chen C."/>
            <person name="Yanf M."/>
            <person name="Daum C."/>
            <person name="Ng V."/>
            <person name="Clum A."/>
            <person name="Steindorff A."/>
            <person name="Ohm R."/>
            <person name="Martin F."/>
            <person name="Silar P."/>
            <person name="Natvig D."/>
            <person name="Lalanne C."/>
            <person name="Gautier V."/>
            <person name="Ament-Velasquez S.L."/>
            <person name="Kruys A."/>
            <person name="Hutchinson M.I."/>
            <person name="Powell A.J."/>
            <person name="Barry K."/>
            <person name="Miller A.N."/>
            <person name="Grigoriev I.V."/>
            <person name="Debuchy R."/>
            <person name="Gladieux P."/>
            <person name="Thoren M.H."/>
            <person name="Johannesson H."/>
        </authorList>
    </citation>
    <scope>NUCLEOTIDE SEQUENCE</scope>
    <source>
        <strain evidence="3">CBS 955.72</strain>
    </source>
</reference>
<reference evidence="3" key="1">
    <citation type="journal article" date="2023" name="Mol. Phylogenet. Evol.">
        <title>Genome-scale phylogeny and comparative genomics of the fungal order Sordariales.</title>
        <authorList>
            <person name="Hensen N."/>
            <person name="Bonometti L."/>
            <person name="Westerberg I."/>
            <person name="Brannstrom I.O."/>
            <person name="Guillou S."/>
            <person name="Cros-Aarteil S."/>
            <person name="Calhoun S."/>
            <person name="Haridas S."/>
            <person name="Kuo A."/>
            <person name="Mondo S."/>
            <person name="Pangilinan J."/>
            <person name="Riley R."/>
            <person name="LaButti K."/>
            <person name="Andreopoulos B."/>
            <person name="Lipzen A."/>
            <person name="Chen C."/>
            <person name="Yan M."/>
            <person name="Daum C."/>
            <person name="Ng V."/>
            <person name="Clum A."/>
            <person name="Steindorff A."/>
            <person name="Ohm R.A."/>
            <person name="Martin F."/>
            <person name="Silar P."/>
            <person name="Natvig D.O."/>
            <person name="Lalanne C."/>
            <person name="Gautier V."/>
            <person name="Ament-Velasquez S.L."/>
            <person name="Kruys A."/>
            <person name="Hutchinson M.I."/>
            <person name="Powell A.J."/>
            <person name="Barry K."/>
            <person name="Miller A.N."/>
            <person name="Grigoriev I.V."/>
            <person name="Debuchy R."/>
            <person name="Gladieux P."/>
            <person name="Hiltunen Thoren M."/>
            <person name="Johannesson H."/>
        </authorList>
    </citation>
    <scope>NUCLEOTIDE SEQUENCE</scope>
    <source>
        <strain evidence="3">CBS 955.72</strain>
    </source>
</reference>